<keyword evidence="1" id="KW-1133">Transmembrane helix</keyword>
<comment type="caution">
    <text evidence="2">The sequence shown here is derived from an EMBL/GenBank/DDBJ whole genome shotgun (WGS) entry which is preliminary data.</text>
</comment>
<dbReference type="Proteomes" id="UP001597414">
    <property type="component" value="Unassembled WGS sequence"/>
</dbReference>
<name>A0ABW5B909_9BACT</name>
<keyword evidence="1" id="KW-0812">Transmembrane</keyword>
<dbReference type="RefSeq" id="WP_380803373.1">
    <property type="nucleotide sequence ID" value="NZ_JBHUIV010000018.1"/>
</dbReference>
<protein>
    <submittedName>
        <fullName evidence="2">Uncharacterized protein</fullName>
    </submittedName>
</protein>
<feature type="transmembrane region" description="Helical" evidence="1">
    <location>
        <begin position="6"/>
        <end position="26"/>
    </location>
</feature>
<organism evidence="2 3">
    <name type="scientific">Shivajiella indica</name>
    <dbReference type="NCBI Taxonomy" id="872115"/>
    <lineage>
        <taxon>Bacteria</taxon>
        <taxon>Pseudomonadati</taxon>
        <taxon>Bacteroidota</taxon>
        <taxon>Cytophagia</taxon>
        <taxon>Cytophagales</taxon>
        <taxon>Cyclobacteriaceae</taxon>
        <taxon>Shivajiella</taxon>
    </lineage>
</organism>
<reference evidence="3" key="1">
    <citation type="journal article" date="2019" name="Int. J. Syst. Evol. Microbiol.">
        <title>The Global Catalogue of Microorganisms (GCM) 10K type strain sequencing project: providing services to taxonomists for standard genome sequencing and annotation.</title>
        <authorList>
            <consortium name="The Broad Institute Genomics Platform"/>
            <consortium name="The Broad Institute Genome Sequencing Center for Infectious Disease"/>
            <person name="Wu L."/>
            <person name="Ma J."/>
        </authorList>
    </citation>
    <scope>NUCLEOTIDE SEQUENCE [LARGE SCALE GENOMIC DNA]</scope>
    <source>
        <strain evidence="3">KCTC 19812</strain>
    </source>
</reference>
<gene>
    <name evidence="2" type="ORF">ACFSKV_12830</name>
</gene>
<keyword evidence="3" id="KW-1185">Reference proteome</keyword>
<evidence type="ECO:0000256" key="1">
    <source>
        <dbReference type="SAM" id="Phobius"/>
    </source>
</evidence>
<sequence>MFDIEPVSLGVSILLVIGFIAPLYIYKRKQSKKASYQKNLFNETEKTLGLTCDVKDFWRDYYAIGLDSDHKMLVYIKFEQESLPQVFDLRNYDSITQIQRHEEIKTGNIRKEITNFIGLKLNVQNSNQKETILEFYDGDLFSDHQGEGPLAAKWKDLIKQSMQKKGK</sequence>
<dbReference type="EMBL" id="JBHUIV010000018">
    <property type="protein sequence ID" value="MFD2202452.1"/>
    <property type="molecule type" value="Genomic_DNA"/>
</dbReference>
<keyword evidence="1" id="KW-0472">Membrane</keyword>
<evidence type="ECO:0000313" key="3">
    <source>
        <dbReference type="Proteomes" id="UP001597414"/>
    </source>
</evidence>
<evidence type="ECO:0000313" key="2">
    <source>
        <dbReference type="EMBL" id="MFD2202452.1"/>
    </source>
</evidence>
<accession>A0ABW5B909</accession>
<proteinExistence type="predicted"/>